<dbReference type="InterPro" id="IPR027417">
    <property type="entry name" value="P-loop_NTPase"/>
</dbReference>
<evidence type="ECO:0000256" key="2">
    <source>
        <dbReference type="ARBA" id="ARBA00022448"/>
    </source>
</evidence>
<dbReference type="EMBL" id="JBHSNM010000008">
    <property type="protein sequence ID" value="MFC5571460.1"/>
    <property type="molecule type" value="Genomic_DNA"/>
</dbReference>
<dbReference type="PROSITE" id="PS00211">
    <property type="entry name" value="ABC_TRANSPORTER_1"/>
    <property type="match status" value="1"/>
</dbReference>
<protein>
    <submittedName>
        <fullName evidence="6">ABC transporter ATP-binding protein</fullName>
    </submittedName>
</protein>
<accession>A0ABW0SS57</accession>
<sequence length="255" mass="27720">MISLRATDVSLDVPVYLQSERSAKTWFSMLLGAAFDAPRRETRTILSGINFEAREGDRIALIGRNGAGKSTLLRVLKGAFQPTRGSVQVSGSCQALLNVSLGFNNEATVRENIFLRGTAIGFRPAQIRDLIEPVLDFSGLQGKVNYRLKTLSAGQRMRLGFAISTAVQHDIMLMDEWIGTGDVEFLAKAKERLSGRVASSKIVVLASHSAGLLSSVCNKGMVLDKGRMEFLGDVKDALQFYRELVKADAQPAGVV</sequence>
<dbReference type="Pfam" id="PF00005">
    <property type="entry name" value="ABC_tran"/>
    <property type="match status" value="1"/>
</dbReference>
<evidence type="ECO:0000256" key="3">
    <source>
        <dbReference type="ARBA" id="ARBA00022741"/>
    </source>
</evidence>
<dbReference type="Proteomes" id="UP001596036">
    <property type="component" value="Unassembled WGS sequence"/>
</dbReference>
<dbReference type="InterPro" id="IPR015860">
    <property type="entry name" value="ABC_transpr_TagH-like"/>
</dbReference>
<keyword evidence="7" id="KW-1185">Reference proteome</keyword>
<gene>
    <name evidence="6" type="ORF">ACFPN1_15475</name>
</gene>
<dbReference type="InterPro" id="IPR003439">
    <property type="entry name" value="ABC_transporter-like_ATP-bd"/>
</dbReference>
<dbReference type="GO" id="GO:0005524">
    <property type="term" value="F:ATP binding"/>
    <property type="evidence" value="ECO:0007669"/>
    <property type="project" value="UniProtKB-KW"/>
</dbReference>
<name>A0ABW0SS57_9GAMM</name>
<evidence type="ECO:0000256" key="1">
    <source>
        <dbReference type="ARBA" id="ARBA00005417"/>
    </source>
</evidence>
<dbReference type="SUPFAM" id="SSF52540">
    <property type="entry name" value="P-loop containing nucleoside triphosphate hydrolases"/>
    <property type="match status" value="1"/>
</dbReference>
<dbReference type="Gene3D" id="3.40.50.300">
    <property type="entry name" value="P-loop containing nucleotide triphosphate hydrolases"/>
    <property type="match status" value="1"/>
</dbReference>
<proteinExistence type="inferred from homology"/>
<keyword evidence="2" id="KW-0813">Transport</keyword>
<feature type="domain" description="ABC transporter" evidence="5">
    <location>
        <begin position="17"/>
        <end position="250"/>
    </location>
</feature>
<comment type="similarity">
    <text evidence="1">Belongs to the ABC transporter superfamily.</text>
</comment>
<dbReference type="RefSeq" id="WP_386756089.1">
    <property type="nucleotide sequence ID" value="NZ_JBHSNM010000008.1"/>
</dbReference>
<dbReference type="SMART" id="SM00382">
    <property type="entry name" value="AAA"/>
    <property type="match status" value="1"/>
</dbReference>
<reference evidence="7" key="1">
    <citation type="journal article" date="2019" name="Int. J. Syst. Evol. Microbiol.">
        <title>The Global Catalogue of Microorganisms (GCM) 10K type strain sequencing project: providing services to taxonomists for standard genome sequencing and annotation.</title>
        <authorList>
            <consortium name="The Broad Institute Genomics Platform"/>
            <consortium name="The Broad Institute Genome Sequencing Center for Infectious Disease"/>
            <person name="Wu L."/>
            <person name="Ma J."/>
        </authorList>
    </citation>
    <scope>NUCLEOTIDE SEQUENCE [LARGE SCALE GENOMIC DNA]</scope>
    <source>
        <strain evidence="7">KACC 11407</strain>
    </source>
</reference>
<organism evidence="6 7">
    <name type="scientific">Lysobacter yangpyeongensis</name>
    <dbReference type="NCBI Taxonomy" id="346182"/>
    <lineage>
        <taxon>Bacteria</taxon>
        <taxon>Pseudomonadati</taxon>
        <taxon>Pseudomonadota</taxon>
        <taxon>Gammaproteobacteria</taxon>
        <taxon>Lysobacterales</taxon>
        <taxon>Lysobacteraceae</taxon>
        <taxon>Lysobacter</taxon>
    </lineage>
</organism>
<dbReference type="PANTHER" id="PTHR46743:SF2">
    <property type="entry name" value="TEICHOIC ACIDS EXPORT ATP-BINDING PROTEIN TAGH"/>
    <property type="match status" value="1"/>
</dbReference>
<dbReference type="CDD" id="cd03220">
    <property type="entry name" value="ABC_KpsT_Wzt"/>
    <property type="match status" value="1"/>
</dbReference>
<dbReference type="PROSITE" id="PS50893">
    <property type="entry name" value="ABC_TRANSPORTER_2"/>
    <property type="match status" value="1"/>
</dbReference>
<evidence type="ECO:0000259" key="5">
    <source>
        <dbReference type="PROSITE" id="PS50893"/>
    </source>
</evidence>
<comment type="caution">
    <text evidence="6">The sequence shown here is derived from an EMBL/GenBank/DDBJ whole genome shotgun (WGS) entry which is preliminary data.</text>
</comment>
<keyword evidence="4 6" id="KW-0067">ATP-binding</keyword>
<evidence type="ECO:0000313" key="6">
    <source>
        <dbReference type="EMBL" id="MFC5571460.1"/>
    </source>
</evidence>
<dbReference type="InterPro" id="IPR003593">
    <property type="entry name" value="AAA+_ATPase"/>
</dbReference>
<evidence type="ECO:0000256" key="4">
    <source>
        <dbReference type="ARBA" id="ARBA00022840"/>
    </source>
</evidence>
<keyword evidence="3" id="KW-0547">Nucleotide-binding</keyword>
<evidence type="ECO:0000313" key="7">
    <source>
        <dbReference type="Proteomes" id="UP001596036"/>
    </source>
</evidence>
<dbReference type="InterPro" id="IPR017871">
    <property type="entry name" value="ABC_transporter-like_CS"/>
</dbReference>
<dbReference type="InterPro" id="IPR050683">
    <property type="entry name" value="Bact_Polysacc_Export_ATP-bd"/>
</dbReference>
<dbReference type="PANTHER" id="PTHR46743">
    <property type="entry name" value="TEICHOIC ACIDS EXPORT ATP-BINDING PROTEIN TAGH"/>
    <property type="match status" value="1"/>
</dbReference>